<reference evidence="4 5" key="1">
    <citation type="submission" date="2016-03" db="EMBL/GenBank/DDBJ databases">
        <title>Whole genome sequencing of Grifola frondosa 9006-11.</title>
        <authorList>
            <person name="Min B."/>
            <person name="Park H."/>
            <person name="Kim J.-G."/>
            <person name="Cho H."/>
            <person name="Oh Y.-L."/>
            <person name="Kong W.-S."/>
            <person name="Choi I.-G."/>
        </authorList>
    </citation>
    <scope>NUCLEOTIDE SEQUENCE [LARGE SCALE GENOMIC DNA]</scope>
    <source>
        <strain evidence="4 5">9006-11</strain>
    </source>
</reference>
<keyword evidence="5" id="KW-1185">Reference proteome</keyword>
<feature type="region of interest" description="Disordered" evidence="1">
    <location>
        <begin position="1241"/>
        <end position="1284"/>
    </location>
</feature>
<feature type="compositionally biased region" description="Low complexity" evidence="1">
    <location>
        <begin position="187"/>
        <end position="239"/>
    </location>
</feature>
<feature type="compositionally biased region" description="Polar residues" evidence="1">
    <location>
        <begin position="722"/>
        <end position="735"/>
    </location>
</feature>
<feature type="compositionally biased region" description="Basic and acidic residues" evidence="1">
    <location>
        <begin position="1531"/>
        <end position="1550"/>
    </location>
</feature>
<dbReference type="EMBL" id="LUGG01000002">
    <property type="protein sequence ID" value="OBZ77959.1"/>
    <property type="molecule type" value="Genomic_DNA"/>
</dbReference>
<feature type="compositionally biased region" description="Low complexity" evidence="1">
    <location>
        <begin position="479"/>
        <end position="562"/>
    </location>
</feature>
<accession>A0A1C7MN93</accession>
<feature type="region of interest" description="Disordered" evidence="1">
    <location>
        <begin position="432"/>
        <end position="849"/>
    </location>
</feature>
<feature type="compositionally biased region" description="Polar residues" evidence="1">
    <location>
        <begin position="1518"/>
        <end position="1530"/>
    </location>
</feature>
<feature type="region of interest" description="Disordered" evidence="1">
    <location>
        <begin position="362"/>
        <end position="419"/>
    </location>
</feature>
<feature type="compositionally biased region" description="Polar residues" evidence="1">
    <location>
        <begin position="296"/>
        <end position="306"/>
    </location>
</feature>
<dbReference type="CDD" id="cd12087">
    <property type="entry name" value="TM_EGFR-like"/>
    <property type="match status" value="1"/>
</dbReference>
<feature type="compositionally biased region" description="Low complexity" evidence="1">
    <location>
        <begin position="137"/>
        <end position="167"/>
    </location>
</feature>
<dbReference type="OMA" id="QTDAMPS"/>
<feature type="compositionally biased region" description="Low complexity" evidence="1">
    <location>
        <begin position="787"/>
        <end position="849"/>
    </location>
</feature>
<feature type="compositionally biased region" description="Low complexity" evidence="1">
    <location>
        <begin position="408"/>
        <end position="419"/>
    </location>
</feature>
<feature type="region of interest" description="Disordered" evidence="1">
    <location>
        <begin position="1512"/>
        <end position="1557"/>
    </location>
</feature>
<keyword evidence="2" id="KW-1133">Transmembrane helix</keyword>
<evidence type="ECO:0000256" key="3">
    <source>
        <dbReference type="SAM" id="SignalP"/>
    </source>
</evidence>
<dbReference type="STRING" id="5627.A0A1C7MN93"/>
<sequence length="1557" mass="155592">MACACPRPMPRWTAVLALFLSASCIPGTAEAAIVQPLVYPSGFGDHFDVLLGLAAPATMLVVPRQQVSGPSPSQTSVSASASASASSSSSEAPQSASTVAPSATTSVAATSSDSILSESLTSFISSSSVETSSSIHVETSSSSTTGPGSSSTLPSSSSASQIDSTSSEPTPLVGSSSSADSATLAPSSTSSETTCPTGSSSSAHSVDHSSTTAASSASQTDSASSESTPLVGSSSSADIASGSSTIASLTSSFVSQTDSTSSESTPSALVGSSSSGSSTTTSLASPSTSSEPARPTGSSPSDTAGYSSPCLVVHVPDKLDIGIGASRIFHRKLVFCSSELVFWDSASRSSTTASLASLFASQTDAMPSESTPSTSLAGTSSSTDSAGPSSTTPSLASPSTSPEPTPPAGSSSSADSASRSSTVASLASFFASQTDATPSESTPSTSLAGTSSSTDSAGPSSTTPSPAPPPTSSEPTPPAGSSSSAGYSSTIASSSTSQTSSMSESAPPTSSIESSSFTDSAGPSSTTASLAPSSTSSEPTSLVGSSSSAGDSSTTVSLVSLSASQTDAMPSESTPPPSSARSSSSADSASGSSPTASLAPPSTSFEPTSSVESSSSADSASGSSTIASLTPSSEPTPPAGSSSSADSVGGSSTTASLASPSASQIDPTSSESTPPTLGGSSSSGSSATASPASPSASYEPTPPAGSSSSADSAGGSSTISSLVPSLTSSGISVPWSTDPDPPSGSSSADSSSIGASAIPSSDAMSSSSSATDPGPTTSVSLTTDPNTSTASGVASSTISSASAGSGVSSTSATTVDPSSSATPTSTSVPSTSVSTSVSISSSPTSITSSEVTSSSVTMSGCFSKHHLFSTDVLLDIDTRFRFYLSSGHADTRADAAFVYNDHRHVILIRQQLLHDVFRVHIVFIDIVQADAAAICHARLDFSPCGFIASADGPDYAVYDDDADVDILERLIVGTTTYTTVVATGTLIPNATSGSDNIFAHNSGALAGLIIGVIAFVLLMAALIFLAYRRQRMHRLEADVAAAALVSRSGLRIRALDDDDDQGASGMAERFDSGSVTRFSIGTYDRLRGGNMASSSREDGLGGSASDRRGKDDVGDGPESRVGSVALTHPPNSSARDISSLADAALGPSLPPVRPPLRVHLRHSSSGPGPEPAAWLGGEDISFDAADDPFKDPLPPPSPVLLSSLYGRSEEDAQLGSPVSENFERDLLALAAVGNAYVSRTASRSSHEHGGYTSAPGSSAHGQEGLGVIGAGSSNGHGGSSSGHKGRWEALAWAIEPSADTGAAGGSAHGVSRGGRGWKPGFAEEDEHPGEVASWTEDPEWEWVVPFDPLRVGYRSDSPSFANTRPIIHNIHSTAEQPENVVLRAPEAGDGSHEELDGVFGFLAAACACARAVSIYSGPVHTPRAVACAGKPPRPLLWASGDIPEDEVHTGAPAWSNLGPYLSVPDMPSPALTEGSYVPEGLLDPRLGLRLGSKGMQSSGTISFKDDMDYSRPIGGLVNNRQHSSTTFQSLDTHDSREKDTHGQPSEDSRRMPSPSPS</sequence>
<proteinExistence type="predicted"/>
<feature type="compositionally biased region" description="Low complexity" evidence="1">
    <location>
        <begin position="743"/>
        <end position="778"/>
    </location>
</feature>
<keyword evidence="3" id="KW-0732">Signal</keyword>
<evidence type="ECO:0000313" key="4">
    <source>
        <dbReference type="EMBL" id="OBZ77959.1"/>
    </source>
</evidence>
<feature type="compositionally biased region" description="Low complexity" evidence="1">
    <location>
        <begin position="579"/>
        <end position="721"/>
    </location>
</feature>
<evidence type="ECO:0000313" key="5">
    <source>
        <dbReference type="Proteomes" id="UP000092993"/>
    </source>
</evidence>
<feature type="compositionally biased region" description="Polar residues" evidence="1">
    <location>
        <begin position="173"/>
        <end position="186"/>
    </location>
</feature>
<feature type="region of interest" description="Disordered" evidence="1">
    <location>
        <begin position="66"/>
        <end position="100"/>
    </location>
</feature>
<dbReference type="Proteomes" id="UP000092993">
    <property type="component" value="Unassembled WGS sequence"/>
</dbReference>
<feature type="compositionally biased region" description="Pro residues" evidence="1">
    <location>
        <begin position="465"/>
        <end position="478"/>
    </location>
</feature>
<keyword evidence="2" id="KW-0812">Transmembrane</keyword>
<name>A0A1C7MN93_GRIFR</name>
<comment type="caution">
    <text evidence="4">The sequence shown here is derived from an EMBL/GenBank/DDBJ whole genome shotgun (WGS) entry which is preliminary data.</text>
</comment>
<evidence type="ECO:0000256" key="2">
    <source>
        <dbReference type="SAM" id="Phobius"/>
    </source>
</evidence>
<feature type="chain" id="PRO_5008889232" evidence="3">
    <location>
        <begin position="32"/>
        <end position="1557"/>
    </location>
</feature>
<keyword evidence="2" id="KW-0472">Membrane</keyword>
<evidence type="ECO:0000256" key="1">
    <source>
        <dbReference type="SAM" id="MobiDB-lite"/>
    </source>
</evidence>
<feature type="signal peptide" evidence="3">
    <location>
        <begin position="1"/>
        <end position="31"/>
    </location>
</feature>
<feature type="region of interest" description="Disordered" evidence="1">
    <location>
        <begin position="1183"/>
        <end position="1202"/>
    </location>
</feature>
<gene>
    <name evidence="4" type="ORF">A0H81_02077</name>
</gene>
<feature type="compositionally biased region" description="Low complexity" evidence="1">
    <location>
        <begin position="441"/>
        <end position="464"/>
    </location>
</feature>
<feature type="compositionally biased region" description="Gly residues" evidence="1">
    <location>
        <begin position="1263"/>
        <end position="1280"/>
    </location>
</feature>
<feature type="region of interest" description="Disordered" evidence="1">
    <location>
        <begin position="137"/>
        <end position="239"/>
    </location>
</feature>
<dbReference type="OrthoDB" id="3039272at2759"/>
<protein>
    <submittedName>
        <fullName evidence="4">Uncharacterized protein</fullName>
    </submittedName>
</protein>
<feature type="region of interest" description="Disordered" evidence="1">
    <location>
        <begin position="256"/>
        <end position="306"/>
    </location>
</feature>
<feature type="compositionally biased region" description="Basic and acidic residues" evidence="1">
    <location>
        <begin position="1095"/>
        <end position="1113"/>
    </location>
</feature>
<dbReference type="PROSITE" id="PS51257">
    <property type="entry name" value="PROKAR_LIPOPROTEIN"/>
    <property type="match status" value="1"/>
</dbReference>
<feature type="region of interest" description="Disordered" evidence="1">
    <location>
        <begin position="1089"/>
        <end position="1176"/>
    </location>
</feature>
<feature type="transmembrane region" description="Helical" evidence="2">
    <location>
        <begin position="1004"/>
        <end position="1027"/>
    </location>
</feature>
<feature type="compositionally biased region" description="Low complexity" evidence="1">
    <location>
        <begin position="370"/>
        <end position="400"/>
    </location>
</feature>
<feature type="compositionally biased region" description="Low complexity" evidence="1">
    <location>
        <begin position="256"/>
        <end position="290"/>
    </location>
</feature>
<organism evidence="4 5">
    <name type="scientific">Grifola frondosa</name>
    <name type="common">Maitake</name>
    <name type="synonym">Polyporus frondosus</name>
    <dbReference type="NCBI Taxonomy" id="5627"/>
    <lineage>
        <taxon>Eukaryota</taxon>
        <taxon>Fungi</taxon>
        <taxon>Dikarya</taxon>
        <taxon>Basidiomycota</taxon>
        <taxon>Agaricomycotina</taxon>
        <taxon>Agaricomycetes</taxon>
        <taxon>Polyporales</taxon>
        <taxon>Grifolaceae</taxon>
        <taxon>Grifola</taxon>
    </lineage>
</organism>